<accession>A0AA88D280</accession>
<organism evidence="1 2">
    <name type="scientific">Ficus carica</name>
    <name type="common">Common fig</name>
    <dbReference type="NCBI Taxonomy" id="3494"/>
    <lineage>
        <taxon>Eukaryota</taxon>
        <taxon>Viridiplantae</taxon>
        <taxon>Streptophyta</taxon>
        <taxon>Embryophyta</taxon>
        <taxon>Tracheophyta</taxon>
        <taxon>Spermatophyta</taxon>
        <taxon>Magnoliopsida</taxon>
        <taxon>eudicotyledons</taxon>
        <taxon>Gunneridae</taxon>
        <taxon>Pentapetalae</taxon>
        <taxon>rosids</taxon>
        <taxon>fabids</taxon>
        <taxon>Rosales</taxon>
        <taxon>Moraceae</taxon>
        <taxon>Ficeae</taxon>
        <taxon>Ficus</taxon>
    </lineage>
</organism>
<name>A0AA88D280_FICCA</name>
<dbReference type="Proteomes" id="UP001187192">
    <property type="component" value="Unassembled WGS sequence"/>
</dbReference>
<evidence type="ECO:0000313" key="2">
    <source>
        <dbReference type="Proteomes" id="UP001187192"/>
    </source>
</evidence>
<sequence length="105" mass="11004">MNEKVIEDNMIFRKSILTRSYVEAWLGLEGSGGLGKAGERGQAVGRRAYRKFAVATMGAMIVGFNGGGIGDDGVAMVDYDGGVGCDNGDGIGDGGATMEMMVCRW</sequence>
<comment type="caution">
    <text evidence="1">The sequence shown here is derived from an EMBL/GenBank/DDBJ whole genome shotgun (WGS) entry which is preliminary data.</text>
</comment>
<evidence type="ECO:0000313" key="1">
    <source>
        <dbReference type="EMBL" id="GMN41440.1"/>
    </source>
</evidence>
<dbReference type="AlphaFoldDB" id="A0AA88D280"/>
<reference evidence="1" key="1">
    <citation type="submission" date="2023-07" db="EMBL/GenBank/DDBJ databases">
        <title>draft genome sequence of fig (Ficus carica).</title>
        <authorList>
            <person name="Takahashi T."/>
            <person name="Nishimura K."/>
        </authorList>
    </citation>
    <scope>NUCLEOTIDE SEQUENCE</scope>
</reference>
<gene>
    <name evidence="1" type="ORF">TIFTF001_010663</name>
</gene>
<keyword evidence="2" id="KW-1185">Reference proteome</keyword>
<protein>
    <submittedName>
        <fullName evidence="1">Uncharacterized protein</fullName>
    </submittedName>
</protein>
<proteinExistence type="predicted"/>
<dbReference type="EMBL" id="BTGU01000012">
    <property type="protein sequence ID" value="GMN41440.1"/>
    <property type="molecule type" value="Genomic_DNA"/>
</dbReference>